<reference evidence="2 3" key="1">
    <citation type="submission" date="2018-09" db="EMBL/GenBank/DDBJ databases">
        <title>Murine metabolic-syndrome-specific gut microbial biobank.</title>
        <authorList>
            <person name="Liu C."/>
        </authorList>
    </citation>
    <scope>NUCLEOTIDE SEQUENCE [LARGE SCALE GENOMIC DNA]</scope>
    <source>
        <strain evidence="2 3">0.1xD8-82</strain>
    </source>
</reference>
<evidence type="ECO:0000256" key="1">
    <source>
        <dbReference type="SAM" id="MobiDB-lite"/>
    </source>
</evidence>
<accession>A0A3A9AQZ7</accession>
<dbReference type="EMBL" id="RAYQ01000017">
    <property type="protein sequence ID" value="RKI90011.1"/>
    <property type="molecule type" value="Genomic_DNA"/>
</dbReference>
<name>A0A3A9AQZ7_9FIRM</name>
<keyword evidence="3" id="KW-1185">Reference proteome</keyword>
<evidence type="ECO:0000313" key="2">
    <source>
        <dbReference type="EMBL" id="RKI90011.1"/>
    </source>
</evidence>
<dbReference type="AlphaFoldDB" id="A0A3A9AQZ7"/>
<comment type="caution">
    <text evidence="2">The sequence shown here is derived from an EMBL/GenBank/DDBJ whole genome shotgun (WGS) entry which is preliminary data.</text>
</comment>
<dbReference type="Proteomes" id="UP000280696">
    <property type="component" value="Unassembled WGS sequence"/>
</dbReference>
<feature type="compositionally biased region" description="Basic and acidic residues" evidence="1">
    <location>
        <begin position="157"/>
        <end position="176"/>
    </location>
</feature>
<organism evidence="2 3">
    <name type="scientific">Parablautia intestinalis</name>
    <dbReference type="NCBI Taxonomy" id="2320100"/>
    <lineage>
        <taxon>Bacteria</taxon>
        <taxon>Bacillati</taxon>
        <taxon>Bacillota</taxon>
        <taxon>Clostridia</taxon>
        <taxon>Lachnospirales</taxon>
        <taxon>Lachnospiraceae</taxon>
        <taxon>Parablautia</taxon>
    </lineage>
</organism>
<gene>
    <name evidence="2" type="ORF">D7V94_15390</name>
</gene>
<protein>
    <submittedName>
        <fullName evidence="2">Uncharacterized protein</fullName>
    </submittedName>
</protein>
<dbReference type="RefSeq" id="WP_120471222.1">
    <property type="nucleotide sequence ID" value="NZ_RAYQ01000017.1"/>
</dbReference>
<proteinExistence type="predicted"/>
<sequence length="212" mass="24486">MDSNEHNKVIAFDTLFCTNHIQMLKIILSYMDNQTQKAMAVYIKFLELNYTIDYFKKHPYPLYGCAPKEVSFDIFKMCSELLPFCTEGERRQLEQIKGLFQSMEMYKEMSKTMDMMKEFMPDMADFMGNSSMNNAFDSFFGGSSGNEQSDDENGDADNSRNRDMPPDNDPSAEHDNTSSQTGGFNMMNMLMNMLTPEQKQMYEMFGGNQHAE</sequence>
<dbReference type="OrthoDB" id="2063172at2"/>
<evidence type="ECO:0000313" key="3">
    <source>
        <dbReference type="Proteomes" id="UP000280696"/>
    </source>
</evidence>
<feature type="region of interest" description="Disordered" evidence="1">
    <location>
        <begin position="138"/>
        <end position="184"/>
    </location>
</feature>